<dbReference type="NCBIfam" id="TIGR00277">
    <property type="entry name" value="HDIG"/>
    <property type="match status" value="1"/>
</dbReference>
<proteinExistence type="predicted"/>
<dbReference type="Gene3D" id="1.10.3210.10">
    <property type="entry name" value="Hypothetical protein af1432"/>
    <property type="match status" value="1"/>
</dbReference>
<keyword evidence="1" id="KW-0472">Membrane</keyword>
<dbReference type="AlphaFoldDB" id="A0A3G3JU41"/>
<feature type="transmembrane region" description="Helical" evidence="1">
    <location>
        <begin position="391"/>
        <end position="408"/>
    </location>
</feature>
<feature type="transmembrane region" description="Helical" evidence="1">
    <location>
        <begin position="414"/>
        <end position="431"/>
    </location>
</feature>
<feature type="transmembrane region" description="Helical" evidence="1">
    <location>
        <begin position="474"/>
        <end position="495"/>
    </location>
</feature>
<feature type="transmembrane region" description="Helical" evidence="1">
    <location>
        <begin position="443"/>
        <end position="462"/>
    </location>
</feature>
<dbReference type="InterPro" id="IPR011621">
    <property type="entry name" value="Metal-dep_PHydrolase_7TM_intra"/>
</dbReference>
<reference evidence="3 4" key="1">
    <citation type="submission" date="2018-10" db="EMBL/GenBank/DDBJ databases">
        <title>Genome Sequence of Cohnella sp.</title>
        <authorList>
            <person name="Srinivasan S."/>
            <person name="Kim M.K."/>
        </authorList>
    </citation>
    <scope>NUCLEOTIDE SEQUENCE [LARGE SCALE GENOMIC DNA]</scope>
    <source>
        <strain evidence="3 4">18JY8-7</strain>
    </source>
</reference>
<keyword evidence="1" id="KW-0812">Transmembrane</keyword>
<keyword evidence="4" id="KW-1185">Reference proteome</keyword>
<evidence type="ECO:0000256" key="1">
    <source>
        <dbReference type="SAM" id="Phobius"/>
    </source>
</evidence>
<feature type="domain" description="HD/PDEase" evidence="2">
    <location>
        <begin position="524"/>
        <end position="685"/>
    </location>
</feature>
<dbReference type="Pfam" id="PF01966">
    <property type="entry name" value="HD"/>
    <property type="match status" value="1"/>
</dbReference>
<dbReference type="KEGG" id="coh:EAV92_03695"/>
<dbReference type="SUPFAM" id="SSF109604">
    <property type="entry name" value="HD-domain/PDEase-like"/>
    <property type="match status" value="1"/>
</dbReference>
<feature type="transmembrane region" description="Helical" evidence="1">
    <location>
        <begin position="339"/>
        <end position="360"/>
    </location>
</feature>
<dbReference type="RefSeq" id="WP_123039815.1">
    <property type="nucleotide sequence ID" value="NZ_CP033433.1"/>
</dbReference>
<dbReference type="CDD" id="cd00077">
    <property type="entry name" value="HDc"/>
    <property type="match status" value="1"/>
</dbReference>
<gene>
    <name evidence="3" type="ORF">EAV92_03695</name>
</gene>
<dbReference type="InterPro" id="IPR052722">
    <property type="entry name" value="PgpH_phosphodiesterase"/>
</dbReference>
<keyword evidence="1" id="KW-1133">Transmembrane helix</keyword>
<dbReference type="InterPro" id="IPR006675">
    <property type="entry name" value="HDIG_dom"/>
</dbReference>
<dbReference type="SMART" id="SM00471">
    <property type="entry name" value="HDc"/>
    <property type="match status" value="1"/>
</dbReference>
<evidence type="ECO:0000313" key="3">
    <source>
        <dbReference type="EMBL" id="AYQ71753.1"/>
    </source>
</evidence>
<dbReference type="Pfam" id="PF07698">
    <property type="entry name" value="7TM-7TMR_HD"/>
    <property type="match status" value="1"/>
</dbReference>
<dbReference type="EMBL" id="CP033433">
    <property type="protein sequence ID" value="AYQ71753.1"/>
    <property type="molecule type" value="Genomic_DNA"/>
</dbReference>
<sequence>MSRNRSGPSGTRLTLQRAGWKQSVALRWLLLLLFVFLFYFSMASRFVPETYDITLGAKSERDIKAPHQITDEKATLEAQEKAAESISPIYSIVALRNETLLDQIFSRIEQLNQDDQITEADKVDIYRREIPDLVNRYLDSFVQANTGTQTYSSTLLEEMKKVTSEQLYRVPEETFYKLPKLTPEQIADMKTVGRDVVRQLTRESLTEAETGRTKVAELVNASSLSLKTEREAVQELARLVILPNKFYDKQATEEAKVEAKQNTPPVVIKQGDVVVKAGQAITQDIYDRLVALELLKERTTYWPQLGVLLLSVLFTLAIYGYGAMTEPTDVSRELTNVQWLMLLLIFGLNTLMMHLVAFTHSEQWPFIGYLAPVALGSMLVTLLLDMHLGLVSAFLFTMLASVVLNVRQDNLFDFHYGIVAAAVSFTAVLAIHRASQRSAILKAGIMVSLFGSVTVLAIGLIAEEPDRIQLVQSVGFMFASGLLTAVLVIGLMPFFELTFGLLSDLKLVELSNPNHPLLRKLLTETPGTYHHSLMVGNLSEAAAESVGANGLLCRVGSFYHDVGKTKRPMYFIENQNGGANPHDKLEPKVSASIIIAHARDGADMLKAHKLPKPIRDIAEQHHGTTFLKFFYYKAVKQAKDQGVECEYTEDDFRYPGPKAQSKEAAIVGIADCVEAAVRSLNHPTVEQIEGIIGKIIKDRLDDNQFNECDLTLRELDRIAVSLKETVIGTFHSRIEYPDEKDFKPKEKLS</sequence>
<protein>
    <submittedName>
        <fullName evidence="3">HDIG domain-containing protein</fullName>
    </submittedName>
</protein>
<dbReference type="PANTHER" id="PTHR36442:SF1">
    <property type="entry name" value="CYCLIC-DI-AMP PHOSPHODIESTERASE PGPH"/>
    <property type="match status" value="1"/>
</dbReference>
<dbReference type="Proteomes" id="UP000269097">
    <property type="component" value="Chromosome"/>
</dbReference>
<name>A0A3G3JU41_9BACL</name>
<dbReference type="PANTHER" id="PTHR36442">
    <property type="entry name" value="CYCLIC-DI-AMP PHOSPHODIESTERASE PGPH"/>
    <property type="match status" value="1"/>
</dbReference>
<feature type="transmembrane region" description="Helical" evidence="1">
    <location>
        <begin position="301"/>
        <end position="319"/>
    </location>
</feature>
<accession>A0A3G3JU41</accession>
<dbReference type="InterPro" id="IPR003607">
    <property type="entry name" value="HD/PDEase_dom"/>
</dbReference>
<dbReference type="InterPro" id="IPR006674">
    <property type="entry name" value="HD_domain"/>
</dbReference>
<evidence type="ECO:0000259" key="2">
    <source>
        <dbReference type="SMART" id="SM00471"/>
    </source>
</evidence>
<dbReference type="InterPro" id="IPR011624">
    <property type="entry name" value="Metal-dep_PHydrolase_7TM_extra"/>
</dbReference>
<organism evidence="3 4">
    <name type="scientific">Cohnella candidum</name>
    <dbReference type="NCBI Taxonomy" id="2674991"/>
    <lineage>
        <taxon>Bacteria</taxon>
        <taxon>Bacillati</taxon>
        <taxon>Bacillota</taxon>
        <taxon>Bacilli</taxon>
        <taxon>Bacillales</taxon>
        <taxon>Paenibacillaceae</taxon>
        <taxon>Cohnella</taxon>
    </lineage>
</organism>
<evidence type="ECO:0000313" key="4">
    <source>
        <dbReference type="Proteomes" id="UP000269097"/>
    </source>
</evidence>
<dbReference type="Pfam" id="PF07697">
    <property type="entry name" value="7TMR-HDED"/>
    <property type="match status" value="1"/>
</dbReference>